<dbReference type="Proteomes" id="UP000466681">
    <property type="component" value="Chromosome"/>
</dbReference>
<sequence>MTDEEPEMPTTETASADLDESASSAPKVKAGEAEDVPKAESRRATATVSVRSLVIGAVIALLAIAVGVLTWLYMGAEQELAAQARQAENFKHAENAALDYAVNAAEMNYQDLGAWKTKLVEGTSPELKDKLSKAADSMEQLLVPLKWDSTAKPLVAKVRSESGGIYVVDAFVSVLTKTSQAPEGLQSTATYSVTMDGNQNWQITDVGGIDAVVPSG</sequence>
<dbReference type="KEGG" id="mmor:MMOR_48870"/>
<evidence type="ECO:0000313" key="3">
    <source>
        <dbReference type="EMBL" id="BBX03951.1"/>
    </source>
</evidence>
<keyword evidence="2" id="KW-0812">Transmembrane</keyword>
<keyword evidence="2" id="KW-0472">Membrane</keyword>
<gene>
    <name evidence="3" type="ORF">MMOR_48870</name>
</gene>
<protein>
    <recommendedName>
        <fullName evidence="5">Mce-associated membrane protein</fullName>
    </recommendedName>
</protein>
<proteinExistence type="predicted"/>
<feature type="region of interest" description="Disordered" evidence="1">
    <location>
        <begin position="1"/>
        <end position="42"/>
    </location>
</feature>
<keyword evidence="2" id="KW-1133">Transmembrane helix</keyword>
<organism evidence="3 4">
    <name type="scientific">Mycolicibacterium moriokaense</name>
    <dbReference type="NCBI Taxonomy" id="39691"/>
    <lineage>
        <taxon>Bacteria</taxon>
        <taxon>Bacillati</taxon>
        <taxon>Actinomycetota</taxon>
        <taxon>Actinomycetes</taxon>
        <taxon>Mycobacteriales</taxon>
        <taxon>Mycobacteriaceae</taxon>
        <taxon>Mycolicibacterium</taxon>
    </lineage>
</organism>
<evidence type="ECO:0000256" key="1">
    <source>
        <dbReference type="SAM" id="MobiDB-lite"/>
    </source>
</evidence>
<feature type="transmembrane region" description="Helical" evidence="2">
    <location>
        <begin position="52"/>
        <end position="74"/>
    </location>
</feature>
<accession>A0AAD1HGS0</accession>
<evidence type="ECO:0000256" key="2">
    <source>
        <dbReference type="SAM" id="Phobius"/>
    </source>
</evidence>
<dbReference type="EMBL" id="AP022560">
    <property type="protein sequence ID" value="BBX03951.1"/>
    <property type="molecule type" value="Genomic_DNA"/>
</dbReference>
<evidence type="ECO:0000313" key="4">
    <source>
        <dbReference type="Proteomes" id="UP000466681"/>
    </source>
</evidence>
<feature type="compositionally biased region" description="Low complexity" evidence="1">
    <location>
        <begin position="8"/>
        <end position="25"/>
    </location>
</feature>
<name>A0AAD1HGS0_9MYCO</name>
<dbReference type="AlphaFoldDB" id="A0AAD1HGS0"/>
<feature type="compositionally biased region" description="Basic and acidic residues" evidence="1">
    <location>
        <begin position="29"/>
        <end position="42"/>
    </location>
</feature>
<evidence type="ECO:0008006" key="5">
    <source>
        <dbReference type="Google" id="ProtNLM"/>
    </source>
</evidence>
<reference evidence="3 4" key="1">
    <citation type="journal article" date="2019" name="Emerg. Microbes Infect.">
        <title>Comprehensive subspecies identification of 175 nontuberculous mycobacteria species based on 7547 genomic profiles.</title>
        <authorList>
            <person name="Matsumoto Y."/>
            <person name="Kinjo T."/>
            <person name="Motooka D."/>
            <person name="Nabeya D."/>
            <person name="Jung N."/>
            <person name="Uechi K."/>
            <person name="Horii T."/>
            <person name="Iida T."/>
            <person name="Fujita J."/>
            <person name="Nakamura S."/>
        </authorList>
    </citation>
    <scope>NUCLEOTIDE SEQUENCE [LARGE SCALE GENOMIC DNA]</scope>
    <source>
        <strain evidence="3 4">JCM 6375</strain>
    </source>
</reference>
<keyword evidence="4" id="KW-1185">Reference proteome</keyword>